<dbReference type="Proteomes" id="UP000287352">
    <property type="component" value="Unassembled WGS sequence"/>
</dbReference>
<feature type="transmembrane region" description="Helical" evidence="1">
    <location>
        <begin position="96"/>
        <end position="114"/>
    </location>
</feature>
<feature type="transmembrane region" description="Helical" evidence="1">
    <location>
        <begin position="72"/>
        <end position="90"/>
    </location>
</feature>
<keyword evidence="1" id="KW-1133">Transmembrane helix</keyword>
<organism evidence="2 3">
    <name type="scientific">Tengunoibacter tsumagoiensis</name>
    <dbReference type="NCBI Taxonomy" id="2014871"/>
    <lineage>
        <taxon>Bacteria</taxon>
        <taxon>Bacillati</taxon>
        <taxon>Chloroflexota</taxon>
        <taxon>Ktedonobacteria</taxon>
        <taxon>Ktedonobacterales</taxon>
        <taxon>Dictyobacteraceae</taxon>
        <taxon>Tengunoibacter</taxon>
    </lineage>
</organism>
<proteinExistence type="predicted"/>
<feature type="transmembrane region" description="Helical" evidence="1">
    <location>
        <begin position="45"/>
        <end position="65"/>
    </location>
</feature>
<feature type="transmembrane region" description="Helical" evidence="1">
    <location>
        <begin position="187"/>
        <end position="206"/>
    </location>
</feature>
<keyword evidence="1" id="KW-0472">Membrane</keyword>
<keyword evidence="1" id="KW-0812">Transmembrane</keyword>
<dbReference type="AlphaFoldDB" id="A0A401ZWC9"/>
<evidence type="ECO:0000313" key="3">
    <source>
        <dbReference type="Proteomes" id="UP000287352"/>
    </source>
</evidence>
<protein>
    <recommendedName>
        <fullName evidence="4">Major facilitator superfamily (MFS) profile domain-containing protein</fullName>
    </recommendedName>
</protein>
<dbReference type="NCBIfam" id="NF041646">
    <property type="entry name" value="VC0807_fam"/>
    <property type="match status" value="1"/>
</dbReference>
<evidence type="ECO:0008006" key="4">
    <source>
        <dbReference type="Google" id="ProtNLM"/>
    </source>
</evidence>
<dbReference type="PROSITE" id="PS51257">
    <property type="entry name" value="PROKAR_LIPOPROTEIN"/>
    <property type="match status" value="1"/>
</dbReference>
<reference evidence="3" key="1">
    <citation type="submission" date="2018-12" db="EMBL/GenBank/DDBJ databases">
        <title>Tengunoibacter tsumagoiensis gen. nov., sp. nov., Dictyobacter kobayashii sp. nov., D. alpinus sp. nov., and D. joshuensis sp. nov. and description of Dictyobacteraceae fam. nov. within the order Ktedonobacterales isolated from Tengu-no-mugimeshi.</title>
        <authorList>
            <person name="Wang C.M."/>
            <person name="Zheng Y."/>
            <person name="Sakai Y."/>
            <person name="Toyoda A."/>
            <person name="Minakuchi Y."/>
            <person name="Abe K."/>
            <person name="Yokota A."/>
            <person name="Yabe S."/>
        </authorList>
    </citation>
    <scope>NUCLEOTIDE SEQUENCE [LARGE SCALE GENOMIC DNA]</scope>
    <source>
        <strain evidence="3">Uno3</strain>
    </source>
</reference>
<evidence type="ECO:0000256" key="1">
    <source>
        <dbReference type="SAM" id="Phobius"/>
    </source>
</evidence>
<sequence length="218" mass="24641">MRKEDHSLRRFDLSGVIPGSILQSCVLYAACPYMLYQILSSRISPLVALLLAALFPLAGLGAALARRRLLDLIALASLLTILFTFAGFWLDRMPQALLLQLLLPVGLVSLLILVSQSLSKPFFFYVDRYFVTRHQLSELESYREQWETLPTYRAMIYRLNLVWGIALLIATLLLPGLYFFIGSEQTAPLLPYGLYALVLLLTVWTIHKKSPAPDEEPL</sequence>
<evidence type="ECO:0000313" key="2">
    <source>
        <dbReference type="EMBL" id="GCE11188.1"/>
    </source>
</evidence>
<accession>A0A401ZWC9</accession>
<dbReference type="RefSeq" id="WP_126578885.1">
    <property type="nucleotide sequence ID" value="NZ_BIFR01000001.1"/>
</dbReference>
<name>A0A401ZWC9_9CHLR</name>
<dbReference type="EMBL" id="BIFR01000001">
    <property type="protein sequence ID" value="GCE11188.1"/>
    <property type="molecule type" value="Genomic_DNA"/>
</dbReference>
<feature type="transmembrane region" description="Helical" evidence="1">
    <location>
        <begin position="161"/>
        <end position="181"/>
    </location>
</feature>
<gene>
    <name evidence="2" type="ORF">KTT_10470</name>
</gene>
<keyword evidence="3" id="KW-1185">Reference proteome</keyword>
<comment type="caution">
    <text evidence="2">The sequence shown here is derived from an EMBL/GenBank/DDBJ whole genome shotgun (WGS) entry which is preliminary data.</text>
</comment>